<accession>A0ABV7L277</accession>
<comment type="caution">
    <text evidence="2">The sequence shown here is derived from an EMBL/GenBank/DDBJ whole genome shotgun (WGS) entry which is preliminary data.</text>
</comment>
<dbReference type="InterPro" id="IPR039418">
    <property type="entry name" value="LexA-like"/>
</dbReference>
<reference evidence="3" key="1">
    <citation type="journal article" date="2019" name="Int. J. Syst. Evol. Microbiol.">
        <title>The Global Catalogue of Microorganisms (GCM) 10K type strain sequencing project: providing services to taxonomists for standard genome sequencing and annotation.</title>
        <authorList>
            <consortium name="The Broad Institute Genomics Platform"/>
            <consortium name="The Broad Institute Genome Sequencing Center for Infectious Disease"/>
            <person name="Wu L."/>
            <person name="Ma J."/>
        </authorList>
    </citation>
    <scope>NUCLEOTIDE SEQUENCE [LARGE SCALE GENOMIC DNA]</scope>
    <source>
        <strain evidence="3">KCTC 42964</strain>
    </source>
</reference>
<sequence length="214" mass="24048">MQDRLTHEAIWLAVDRLAERTGCSPSGLARRAGLDPTTFNRSKRVSPNGKPRWPSTESLSKALRASGLGLEDFLQLVREEPAAPSGRPRFRTLAADPGRLALAFDSDGRPSGTGWYETPVPDLDDPDAFCLEIFDDRFRPVYRRGDRILASPRAPIRSGDRLLMRIKDGPLVARQLDWMSERRISVMPLSLAGPVEEWPLDAVTWHARIVQSWH</sequence>
<evidence type="ECO:0000313" key="2">
    <source>
        <dbReference type="EMBL" id="MFC3228712.1"/>
    </source>
</evidence>
<dbReference type="InterPro" id="IPR036286">
    <property type="entry name" value="LexA/Signal_pep-like_sf"/>
</dbReference>
<organism evidence="2 3">
    <name type="scientific">Marinibaculum pumilum</name>
    <dbReference type="NCBI Taxonomy" id="1766165"/>
    <lineage>
        <taxon>Bacteria</taxon>
        <taxon>Pseudomonadati</taxon>
        <taxon>Pseudomonadota</taxon>
        <taxon>Alphaproteobacteria</taxon>
        <taxon>Rhodospirillales</taxon>
        <taxon>Rhodospirillaceae</taxon>
        <taxon>Marinibaculum</taxon>
    </lineage>
</organism>
<gene>
    <name evidence="2" type="ORF">ACFOGJ_15820</name>
</gene>
<evidence type="ECO:0000256" key="1">
    <source>
        <dbReference type="SAM" id="MobiDB-lite"/>
    </source>
</evidence>
<dbReference type="CDD" id="cd06529">
    <property type="entry name" value="S24_LexA-like"/>
    <property type="match status" value="1"/>
</dbReference>
<dbReference type="Gene3D" id="2.10.109.10">
    <property type="entry name" value="Umud Fragment, subunit A"/>
    <property type="match status" value="1"/>
</dbReference>
<feature type="region of interest" description="Disordered" evidence="1">
    <location>
        <begin position="28"/>
        <end position="58"/>
    </location>
</feature>
<dbReference type="EMBL" id="JBHRTR010000028">
    <property type="protein sequence ID" value="MFC3228712.1"/>
    <property type="molecule type" value="Genomic_DNA"/>
</dbReference>
<name>A0ABV7L277_9PROT</name>
<dbReference type="RefSeq" id="WP_379902094.1">
    <property type="nucleotide sequence ID" value="NZ_JBHRTR010000028.1"/>
</dbReference>
<dbReference type="Proteomes" id="UP001595528">
    <property type="component" value="Unassembled WGS sequence"/>
</dbReference>
<dbReference type="SUPFAM" id="SSF51306">
    <property type="entry name" value="LexA/Signal peptidase"/>
    <property type="match status" value="1"/>
</dbReference>
<protein>
    <submittedName>
        <fullName evidence="2">Helix-turn-helix transcriptional regulator</fullName>
    </submittedName>
</protein>
<evidence type="ECO:0000313" key="3">
    <source>
        <dbReference type="Proteomes" id="UP001595528"/>
    </source>
</evidence>
<proteinExistence type="predicted"/>
<keyword evidence="3" id="KW-1185">Reference proteome</keyword>